<evidence type="ECO:0000313" key="3">
    <source>
        <dbReference type="Proteomes" id="UP001595839"/>
    </source>
</evidence>
<evidence type="ECO:0000256" key="1">
    <source>
        <dbReference type="SAM" id="MobiDB-lite"/>
    </source>
</evidence>
<sequence length="216" mass="21912">MTFDRTRGAQAGNNNVQNNTYLPPQPTGRHPTTSQSVTAGDNATVNQKNTQLKFSVPVIGPLLGLASTHPVIAGVAAVAVLGGGGAAVSAGLSDQGASSPSTGVVRGFVMKAEIGEAPVGYDFAHTPPRVAGNGTDAVYVQQSSLVSTAGKLAVWSSSEAPTAAGCRDAVAEHPQRRITVGTQFVVCYVDANGDPGYITVTAWQGESAVVDTAHLG</sequence>
<gene>
    <name evidence="2" type="ORF">ACFPIH_31075</name>
</gene>
<dbReference type="RefSeq" id="WP_381175746.1">
    <property type="nucleotide sequence ID" value="NZ_JBHSFK010000023.1"/>
</dbReference>
<feature type="region of interest" description="Disordered" evidence="1">
    <location>
        <begin position="1"/>
        <end position="39"/>
    </location>
</feature>
<feature type="compositionally biased region" description="Low complexity" evidence="1">
    <location>
        <begin position="8"/>
        <end position="19"/>
    </location>
</feature>
<organism evidence="2 3">
    <name type="scientific">Streptomyces vulcanius</name>
    <dbReference type="NCBI Taxonomy" id="1441876"/>
    <lineage>
        <taxon>Bacteria</taxon>
        <taxon>Bacillati</taxon>
        <taxon>Actinomycetota</taxon>
        <taxon>Actinomycetes</taxon>
        <taxon>Kitasatosporales</taxon>
        <taxon>Streptomycetaceae</taxon>
        <taxon>Streptomyces</taxon>
    </lineage>
</organism>
<comment type="caution">
    <text evidence="2">The sequence shown here is derived from an EMBL/GenBank/DDBJ whole genome shotgun (WGS) entry which is preliminary data.</text>
</comment>
<evidence type="ECO:0000313" key="2">
    <source>
        <dbReference type="EMBL" id="MFC4503903.1"/>
    </source>
</evidence>
<dbReference type="Proteomes" id="UP001595839">
    <property type="component" value="Unassembled WGS sequence"/>
</dbReference>
<feature type="compositionally biased region" description="Polar residues" evidence="1">
    <location>
        <begin position="30"/>
        <end position="39"/>
    </location>
</feature>
<proteinExistence type="predicted"/>
<keyword evidence="3" id="KW-1185">Reference proteome</keyword>
<accession>A0ABV9AVE9</accession>
<name>A0ABV9AVE9_9ACTN</name>
<protein>
    <submittedName>
        <fullName evidence="2">Uncharacterized protein</fullName>
    </submittedName>
</protein>
<reference evidence="3" key="1">
    <citation type="journal article" date="2019" name="Int. J. Syst. Evol. Microbiol.">
        <title>The Global Catalogue of Microorganisms (GCM) 10K type strain sequencing project: providing services to taxonomists for standard genome sequencing and annotation.</title>
        <authorList>
            <consortium name="The Broad Institute Genomics Platform"/>
            <consortium name="The Broad Institute Genome Sequencing Center for Infectious Disease"/>
            <person name="Wu L."/>
            <person name="Ma J."/>
        </authorList>
    </citation>
    <scope>NUCLEOTIDE SEQUENCE [LARGE SCALE GENOMIC DNA]</scope>
    <source>
        <strain evidence="3">CGMCC 4.7177</strain>
    </source>
</reference>
<dbReference type="EMBL" id="JBHSFK010000023">
    <property type="protein sequence ID" value="MFC4503903.1"/>
    <property type="molecule type" value="Genomic_DNA"/>
</dbReference>